<evidence type="ECO:0000256" key="10">
    <source>
        <dbReference type="ARBA" id="ARBA00023136"/>
    </source>
</evidence>
<dbReference type="EMBL" id="JAGMUU010000025">
    <property type="protein sequence ID" value="KAH7123325.1"/>
    <property type="molecule type" value="Genomic_DNA"/>
</dbReference>
<evidence type="ECO:0000256" key="4">
    <source>
        <dbReference type="ARBA" id="ARBA00022692"/>
    </source>
</evidence>
<evidence type="ECO:0000256" key="2">
    <source>
        <dbReference type="ARBA" id="ARBA00004167"/>
    </source>
</evidence>
<dbReference type="SUPFAM" id="SSF48264">
    <property type="entry name" value="Cytochrome P450"/>
    <property type="match status" value="1"/>
</dbReference>
<sequence length="127" mass="14012">MLVKAALIPDPVNIKAILATQFGDYGKGESFHSESMDFLGDSVFTTNGAQWHAPFRAIANQGPLSGENQEVNMNGVNGKMVNICDLFFRYTLDIAIESLLGYDAQSLTRVLFIPWAFLVPSYYPNTS</sequence>
<comment type="cofactor">
    <cofactor evidence="1">
        <name>heme</name>
        <dbReference type="ChEBI" id="CHEBI:30413"/>
    </cofactor>
</comment>
<dbReference type="GO" id="GO:0004497">
    <property type="term" value="F:monooxygenase activity"/>
    <property type="evidence" value="ECO:0007669"/>
    <property type="project" value="UniProtKB-KW"/>
</dbReference>
<comment type="caution">
    <text evidence="11">The sequence shown here is derived from an EMBL/GenBank/DDBJ whole genome shotgun (WGS) entry which is preliminary data.</text>
</comment>
<evidence type="ECO:0000313" key="12">
    <source>
        <dbReference type="Proteomes" id="UP000717696"/>
    </source>
</evidence>
<evidence type="ECO:0000256" key="8">
    <source>
        <dbReference type="ARBA" id="ARBA00023004"/>
    </source>
</evidence>
<evidence type="ECO:0000256" key="3">
    <source>
        <dbReference type="ARBA" id="ARBA00010617"/>
    </source>
</evidence>
<evidence type="ECO:0000313" key="11">
    <source>
        <dbReference type="EMBL" id="KAH7123325.1"/>
    </source>
</evidence>
<accession>A0A9P9DPJ8</accession>
<dbReference type="GO" id="GO:0016020">
    <property type="term" value="C:membrane"/>
    <property type="evidence" value="ECO:0007669"/>
    <property type="project" value="UniProtKB-SubCell"/>
</dbReference>
<comment type="similarity">
    <text evidence="3">Belongs to the cytochrome P450 family.</text>
</comment>
<keyword evidence="4" id="KW-0812">Transmembrane</keyword>
<evidence type="ECO:0000256" key="5">
    <source>
        <dbReference type="ARBA" id="ARBA00022723"/>
    </source>
</evidence>
<keyword evidence="7" id="KW-0560">Oxidoreductase</keyword>
<dbReference type="GO" id="GO:0016705">
    <property type="term" value="F:oxidoreductase activity, acting on paired donors, with incorporation or reduction of molecular oxygen"/>
    <property type="evidence" value="ECO:0007669"/>
    <property type="project" value="InterPro"/>
</dbReference>
<dbReference type="InterPro" id="IPR036396">
    <property type="entry name" value="Cyt_P450_sf"/>
</dbReference>
<evidence type="ECO:0000256" key="1">
    <source>
        <dbReference type="ARBA" id="ARBA00001971"/>
    </source>
</evidence>
<dbReference type="GO" id="GO:0020037">
    <property type="term" value="F:heme binding"/>
    <property type="evidence" value="ECO:0007669"/>
    <property type="project" value="InterPro"/>
</dbReference>
<dbReference type="Gene3D" id="1.10.630.10">
    <property type="entry name" value="Cytochrome P450"/>
    <property type="match status" value="1"/>
</dbReference>
<name>A0A9P9DPJ8_9HYPO</name>
<dbReference type="PANTHER" id="PTHR24287:SF5">
    <property type="entry name" value="P450, PUTATIVE (EUROFUNG)-RELATED"/>
    <property type="match status" value="1"/>
</dbReference>
<keyword evidence="5" id="KW-0479">Metal-binding</keyword>
<gene>
    <name evidence="11" type="ORF">B0J13DRAFT_531450</name>
</gene>
<dbReference type="Proteomes" id="UP000717696">
    <property type="component" value="Unassembled WGS sequence"/>
</dbReference>
<organism evidence="11 12">
    <name type="scientific">Dactylonectria estremocensis</name>
    <dbReference type="NCBI Taxonomy" id="1079267"/>
    <lineage>
        <taxon>Eukaryota</taxon>
        <taxon>Fungi</taxon>
        <taxon>Dikarya</taxon>
        <taxon>Ascomycota</taxon>
        <taxon>Pezizomycotina</taxon>
        <taxon>Sordariomycetes</taxon>
        <taxon>Hypocreomycetidae</taxon>
        <taxon>Hypocreales</taxon>
        <taxon>Nectriaceae</taxon>
        <taxon>Dactylonectria</taxon>
    </lineage>
</organism>
<comment type="subcellular location">
    <subcellularLocation>
        <location evidence="2">Membrane</location>
        <topology evidence="2">Single-pass membrane protein</topology>
    </subcellularLocation>
</comment>
<keyword evidence="8" id="KW-0408">Iron</keyword>
<evidence type="ECO:0000256" key="7">
    <source>
        <dbReference type="ARBA" id="ARBA00023002"/>
    </source>
</evidence>
<keyword evidence="6" id="KW-1133">Transmembrane helix</keyword>
<reference evidence="11" key="1">
    <citation type="journal article" date="2021" name="Nat. Commun.">
        <title>Genetic determinants of endophytism in the Arabidopsis root mycobiome.</title>
        <authorList>
            <person name="Mesny F."/>
            <person name="Miyauchi S."/>
            <person name="Thiergart T."/>
            <person name="Pickel B."/>
            <person name="Atanasova L."/>
            <person name="Karlsson M."/>
            <person name="Huettel B."/>
            <person name="Barry K.W."/>
            <person name="Haridas S."/>
            <person name="Chen C."/>
            <person name="Bauer D."/>
            <person name="Andreopoulos W."/>
            <person name="Pangilinan J."/>
            <person name="LaButti K."/>
            <person name="Riley R."/>
            <person name="Lipzen A."/>
            <person name="Clum A."/>
            <person name="Drula E."/>
            <person name="Henrissat B."/>
            <person name="Kohler A."/>
            <person name="Grigoriev I.V."/>
            <person name="Martin F.M."/>
            <person name="Hacquard S."/>
        </authorList>
    </citation>
    <scope>NUCLEOTIDE SEQUENCE</scope>
    <source>
        <strain evidence="11">MPI-CAGE-AT-0021</strain>
    </source>
</reference>
<evidence type="ECO:0000256" key="6">
    <source>
        <dbReference type="ARBA" id="ARBA00022989"/>
    </source>
</evidence>
<keyword evidence="12" id="KW-1185">Reference proteome</keyword>
<keyword evidence="10" id="KW-0472">Membrane</keyword>
<keyword evidence="9" id="KW-0503">Monooxygenase</keyword>
<dbReference type="AlphaFoldDB" id="A0A9P9DPJ8"/>
<dbReference type="OrthoDB" id="1470350at2759"/>
<proteinExistence type="inferred from homology"/>
<dbReference type="PANTHER" id="PTHR24287">
    <property type="entry name" value="P450, PUTATIVE (EUROFUNG)-RELATED"/>
    <property type="match status" value="1"/>
</dbReference>
<evidence type="ECO:0000256" key="9">
    <source>
        <dbReference type="ARBA" id="ARBA00023033"/>
    </source>
</evidence>
<protein>
    <submittedName>
        <fullName evidence="11">Uncharacterized protein</fullName>
    </submittedName>
</protein>
<dbReference type="InterPro" id="IPR047146">
    <property type="entry name" value="Cyt_P450_E_CYP52_fungi"/>
</dbReference>
<dbReference type="GO" id="GO:0005506">
    <property type="term" value="F:iron ion binding"/>
    <property type="evidence" value="ECO:0007669"/>
    <property type="project" value="InterPro"/>
</dbReference>